<dbReference type="AlphaFoldDB" id="A0A167P9G7"/>
<feature type="region of interest" description="Disordered" evidence="1">
    <location>
        <begin position="325"/>
        <end position="384"/>
    </location>
</feature>
<feature type="region of interest" description="Disordered" evidence="1">
    <location>
        <begin position="431"/>
        <end position="477"/>
    </location>
</feature>
<dbReference type="PANTHER" id="PTHR39601:SF1">
    <property type="entry name" value="CHORIOGENIN HMINOR"/>
    <property type="match status" value="1"/>
</dbReference>
<name>A0A167P9G7_CORFA</name>
<feature type="compositionally biased region" description="Basic and acidic residues" evidence="1">
    <location>
        <begin position="356"/>
        <end position="367"/>
    </location>
</feature>
<dbReference type="EMBL" id="AZHB01000022">
    <property type="protein sequence ID" value="OAA56426.1"/>
    <property type="molecule type" value="Genomic_DNA"/>
</dbReference>
<accession>A0A167P9G7</accession>
<dbReference type="OrthoDB" id="4114825at2759"/>
<gene>
    <name evidence="2" type="ORF">ISF_07494</name>
</gene>
<evidence type="ECO:0000313" key="2">
    <source>
        <dbReference type="EMBL" id="OAA56426.1"/>
    </source>
</evidence>
<feature type="compositionally biased region" description="Low complexity" evidence="1">
    <location>
        <begin position="374"/>
        <end position="384"/>
    </location>
</feature>
<dbReference type="PANTHER" id="PTHR39601">
    <property type="entry name" value="CHORIOGENIN HMINOR"/>
    <property type="match status" value="1"/>
</dbReference>
<dbReference type="GeneID" id="30023786"/>
<feature type="compositionally biased region" description="Low complexity" evidence="1">
    <location>
        <begin position="450"/>
        <end position="461"/>
    </location>
</feature>
<feature type="compositionally biased region" description="Pro residues" evidence="1">
    <location>
        <begin position="533"/>
        <end position="544"/>
    </location>
</feature>
<protein>
    <recommendedName>
        <fullName evidence="4">Choriogenin Hminor</fullName>
    </recommendedName>
</protein>
<keyword evidence="3" id="KW-1185">Reference proteome</keyword>
<reference evidence="2 3" key="1">
    <citation type="journal article" date="2016" name="Genome Biol. Evol.">
        <title>Divergent and convergent evolution of fungal pathogenicity.</title>
        <authorList>
            <person name="Shang Y."/>
            <person name="Xiao G."/>
            <person name="Zheng P."/>
            <person name="Cen K."/>
            <person name="Zhan S."/>
            <person name="Wang C."/>
        </authorList>
    </citation>
    <scope>NUCLEOTIDE SEQUENCE [LARGE SCALE GENOMIC DNA]</scope>
    <source>
        <strain evidence="2 3">ARSEF 2679</strain>
    </source>
</reference>
<dbReference type="Proteomes" id="UP000076744">
    <property type="component" value="Unassembled WGS sequence"/>
</dbReference>
<evidence type="ECO:0000313" key="3">
    <source>
        <dbReference type="Proteomes" id="UP000076744"/>
    </source>
</evidence>
<dbReference type="STRING" id="1081104.A0A167P9G7"/>
<sequence>MGDRMYQSTEYTKVSLASRKLMRTASQKLKTKLNAAIEDLGSFLDDELSESRIGLPPDMRAHLDRFRGALLTFYTAKFGSFPPSDFDSRVVQAMLEDFEALYDLLVDDGIGAPGMFGGNNGGGLCILQIIKGFDSRNSFVARQHPLPLLPDTSGLRTRRMSWLGRGEMKKPSNRLVAHTALIKASNWRDSKNGLVRMYRDFEGKSLEPAANKGDRSSLSITDARKVRWILIYAMCQVLRSISQTAPQVAGEQAPYFLSAPIELPPWDIALDNLNTTMELPIRISALPTMPPPTNEPWQPKFADEVEIKPDIDYFALTHNMELQQPAKLGRRQSMLSQTTASPTRRSSAKLVTGTGLERRSTIRDSIKRRLRPGSATSATSPTASKSVYHEIVVEGYGNGTNEVKLGRRNTVGCDNSEVALWSSATLPRVPRLADPTYPGIDSAAPAPNQSRSSSHRSSSASFIDATHSQAASGPASPATIATDEFEQTPAVEPIIVRNSSHRSLTHRYPMKAVLDTISRTSSKRRASFSGSKEPPPPVPLPPAASPAGTPSRASSIRRSLLPESWSLPGRAMVAQDICEEDEIVTLQSEADEWIAMQAFLDGDHSRTHMDDEAAVPGWEQYNDLGGLTEVR</sequence>
<comment type="caution">
    <text evidence="2">The sequence shown here is derived from an EMBL/GenBank/DDBJ whole genome shotgun (WGS) entry which is preliminary data.</text>
</comment>
<evidence type="ECO:0000256" key="1">
    <source>
        <dbReference type="SAM" id="MobiDB-lite"/>
    </source>
</evidence>
<feature type="compositionally biased region" description="Polar residues" evidence="1">
    <location>
        <begin position="333"/>
        <end position="345"/>
    </location>
</feature>
<evidence type="ECO:0008006" key="4">
    <source>
        <dbReference type="Google" id="ProtNLM"/>
    </source>
</evidence>
<dbReference type="RefSeq" id="XP_018701693.1">
    <property type="nucleotide sequence ID" value="XM_018851097.1"/>
</dbReference>
<proteinExistence type="predicted"/>
<organism evidence="2 3">
    <name type="scientific">Cordyceps fumosorosea (strain ARSEF 2679)</name>
    <name type="common">Isaria fumosorosea</name>
    <dbReference type="NCBI Taxonomy" id="1081104"/>
    <lineage>
        <taxon>Eukaryota</taxon>
        <taxon>Fungi</taxon>
        <taxon>Dikarya</taxon>
        <taxon>Ascomycota</taxon>
        <taxon>Pezizomycotina</taxon>
        <taxon>Sordariomycetes</taxon>
        <taxon>Hypocreomycetidae</taxon>
        <taxon>Hypocreales</taxon>
        <taxon>Cordycipitaceae</taxon>
        <taxon>Cordyceps</taxon>
    </lineage>
</organism>
<feature type="region of interest" description="Disordered" evidence="1">
    <location>
        <begin position="519"/>
        <end position="557"/>
    </location>
</feature>